<accession>A0A5R8K7T6</accession>
<dbReference type="AlphaFoldDB" id="A0A5R8K7T6"/>
<dbReference type="RefSeq" id="WP_138088594.1">
    <property type="nucleotide sequence ID" value="NZ_VAUV01000025.1"/>
</dbReference>
<keyword evidence="2" id="KW-1185">Reference proteome</keyword>
<organism evidence="1 2">
    <name type="scientific">Phragmitibacter flavus</name>
    <dbReference type="NCBI Taxonomy" id="2576071"/>
    <lineage>
        <taxon>Bacteria</taxon>
        <taxon>Pseudomonadati</taxon>
        <taxon>Verrucomicrobiota</taxon>
        <taxon>Verrucomicrobiia</taxon>
        <taxon>Verrucomicrobiales</taxon>
        <taxon>Verrucomicrobiaceae</taxon>
        <taxon>Phragmitibacter</taxon>
    </lineage>
</organism>
<name>A0A5R8K7T6_9BACT</name>
<comment type="caution">
    <text evidence="1">The sequence shown here is derived from an EMBL/GenBank/DDBJ whole genome shotgun (WGS) entry which is preliminary data.</text>
</comment>
<proteinExistence type="predicted"/>
<dbReference type="OrthoDB" id="963568at2"/>
<sequence length="85" mass="9941">MVSQIEPDRYADTGFSVKDTAPKINALIFHRMMQKTPSERMLMGMDMLATARQLVWSTLPPELTDQARRKAFYERFYNEPCPLKK</sequence>
<dbReference type="EMBL" id="VAUV01000025">
    <property type="protein sequence ID" value="TLD68403.1"/>
    <property type="molecule type" value="Genomic_DNA"/>
</dbReference>
<reference evidence="1 2" key="1">
    <citation type="submission" date="2019-05" db="EMBL/GenBank/DDBJ databases">
        <title>Verrucobacter flavum gen. nov., sp. nov. a new member of the family Verrucomicrobiaceae.</title>
        <authorList>
            <person name="Szuroczki S."/>
            <person name="Abbaszade G."/>
            <person name="Szabo A."/>
            <person name="Felfoldi T."/>
            <person name="Schumann P."/>
            <person name="Boka K."/>
            <person name="Keki Z."/>
            <person name="Toumi M."/>
            <person name="Toth E."/>
        </authorList>
    </citation>
    <scope>NUCLEOTIDE SEQUENCE [LARGE SCALE GENOMIC DNA]</scope>
    <source>
        <strain evidence="1 2">MG-N-17</strain>
    </source>
</reference>
<evidence type="ECO:0000313" key="1">
    <source>
        <dbReference type="EMBL" id="TLD68403.1"/>
    </source>
</evidence>
<protein>
    <submittedName>
        <fullName evidence="1">Uncharacterized protein</fullName>
    </submittedName>
</protein>
<gene>
    <name evidence="1" type="ORF">FEM03_22620</name>
</gene>
<evidence type="ECO:0000313" key="2">
    <source>
        <dbReference type="Proteomes" id="UP000306196"/>
    </source>
</evidence>
<dbReference type="Proteomes" id="UP000306196">
    <property type="component" value="Unassembled WGS sequence"/>
</dbReference>